<dbReference type="AlphaFoldDB" id="A0A9E6UIH4"/>
<name>A0A9E6UIH4_9HYPH</name>
<keyword evidence="2" id="KW-1185">Reference proteome</keyword>
<accession>A0A9E6UIH4</accession>
<evidence type="ECO:0000313" key="1">
    <source>
        <dbReference type="EMBL" id="QZO00873.1"/>
    </source>
</evidence>
<gene>
    <name evidence="1" type="ORF">K6K41_04290</name>
</gene>
<dbReference type="KEGG" id="cmet:K6K41_04290"/>
<evidence type="ECO:0000313" key="2">
    <source>
        <dbReference type="Proteomes" id="UP000825701"/>
    </source>
</evidence>
<dbReference type="EMBL" id="CP081869">
    <property type="protein sequence ID" value="QZO00873.1"/>
    <property type="molecule type" value="Genomic_DNA"/>
</dbReference>
<organism evidence="1 2">
    <name type="scientific">Chenggangzhangella methanolivorans</name>
    <dbReference type="NCBI Taxonomy" id="1437009"/>
    <lineage>
        <taxon>Bacteria</taxon>
        <taxon>Pseudomonadati</taxon>
        <taxon>Pseudomonadota</taxon>
        <taxon>Alphaproteobacteria</taxon>
        <taxon>Hyphomicrobiales</taxon>
        <taxon>Methylopilaceae</taxon>
        <taxon>Chenggangzhangella</taxon>
    </lineage>
</organism>
<dbReference type="RefSeq" id="WP_261404075.1">
    <property type="nucleotide sequence ID" value="NZ_CP081869.1"/>
</dbReference>
<protein>
    <submittedName>
        <fullName evidence="1">Uncharacterized protein</fullName>
    </submittedName>
</protein>
<dbReference type="Proteomes" id="UP000825701">
    <property type="component" value="Chromosome"/>
</dbReference>
<sequence length="78" mass="8420">MSRTKQARAEARARVREASARRLARKTNTVALTREVPVEQIEKPAGDLATNAPTGSIQGMVTAAAKTAGVSRRSAMRW</sequence>
<proteinExistence type="predicted"/>
<reference evidence="1" key="1">
    <citation type="submission" date="2021-08" db="EMBL/GenBank/DDBJ databases">
        <authorList>
            <person name="Zhang H."/>
            <person name="Xu M."/>
            <person name="Yu Z."/>
            <person name="Yang L."/>
            <person name="Cai Y."/>
        </authorList>
    </citation>
    <scope>NUCLEOTIDE SEQUENCE</scope>
    <source>
        <strain evidence="1">CHL1</strain>
    </source>
</reference>